<protein>
    <recommendedName>
        <fullName evidence="4">C2H2-type domain-containing protein</fullName>
    </recommendedName>
</protein>
<reference evidence="2 3" key="1">
    <citation type="submission" date="2024-01" db="EMBL/GenBank/DDBJ databases">
        <title>A draft genome for a cacao thread blight-causing isolate of Paramarasmius palmivorus.</title>
        <authorList>
            <person name="Baruah I.K."/>
            <person name="Bukari Y."/>
            <person name="Amoako-Attah I."/>
            <person name="Meinhardt L.W."/>
            <person name="Bailey B.A."/>
            <person name="Cohen S.P."/>
        </authorList>
    </citation>
    <scope>NUCLEOTIDE SEQUENCE [LARGE SCALE GENOMIC DNA]</scope>
    <source>
        <strain evidence="2 3">GH-12</strain>
    </source>
</reference>
<sequence length="1808" mass="204035">MTAFGRHRDVSQRGLRLWRKRVAETSSYNSHREAELKTSLCWGSTLYLGVLTVISLFTSNLDAHAAVFNSVFFFILSALVHPGLPHLIQAQSGVFARIGHQLPALPRVWGKSSSWVDWGSVGALHRRRGCARHGGGVAVNRRAKFNRPSNITACRFMRSSQDLVVGHFTDGLSRLSNIFSSIMTAVTISVYAEYTLKAAMGIAQSANSQDHKLLHDAATVLPQMVVVISIYLWNVLHYLQALRASRLAHKQEAFLETLRHQMSTPTLVSTDAMVTGFVNALIDKAVAVHDQDPGIQVLLQIDNTLRIFRLPRHATLFDLKKDLQERRLMPTSLSLLSRMVFRSGATTLTDKSPLSVFARDNWVLLAMSFLVLGGAGKAQSKLDSYFRSKNTTKASTSSSIQASGFSQDPIIIDDSDDDASSLPAPPRPSTSTASTSALDNAPPSRSGHRLMDIDQDSDAAPIVPRQRASPTVTKRSREVIISEDEEPAHTRTSTTSSSATLIDDEDIVPSHKGKGKAKARQPQQKRPRLISSSDDESSTADVEFARTRMSTASSSATLLDDALRSHEGKGKQRAQLSNSRSLHQLMDIDQDSVVVSEDEESAHARTSIASSSATLIDDEDIVPSRKGKARGDVKAKKRSNKAKDRCDEDTFSDDEDQEDDYLFVHGTESEDEADAPIVTPDAEPEEVDEAWIGEIEYPKEAKASSSVPLDFVSILTMPQEHGRCHFCKTRFTPENPACLPPRELAIQEVCCLQCRRGPLAVMSAEYVLVLARRILSGLKLSDENAHIPMADDPNGTFISLTLYLLLEGYKMLDPLQKEIKEYPLLFAPASVGWDCAPALDHVHCSPLPGETSIRGPLSSVSNLFLSPFEAKRPKKDVVLSYLCDLPAHNDQGHFPSALIEAYATISRAIAPRTDDFNKLSSLDFYHIHRGVRKRLYAPLKACLRNVTHDMFTDEPLTSHEKSKLAIDHQHAGLLDESLRELYSGTPEQPLTMWTKKSPFHLRAGILPIYNLGFGLLELALARAKTPPSRERVETLLDDIDDWLTRETPFQKAIKALSHHEEVLSVVSQGLQTRKLSVIVKSLLQLRQLILKHHKGIFDDLVQELGATYVESIADRHRLQISSFLRYLASHNASHMFHPLRRISAKERKEFTAMGPRILAECKLPLCCKQCGAQDWRHMGLLVKDPNDPTSVECGRTARSMELISRSPTTEDIAYPAIVLTRSTQTTGTWCTSTTNSHTTAHFPDAWDKSFGLERLLNEHRRNCHRFMKECTVCGIIYLKECNWDSHLANHEEWEVPYVPDQDSHVSRRRFGICRQEEVPDITFLQIKIEFLQLTLSEKADYTLTAHIFVRGPYQPYSELSHLFAEEQQGKRANRLYSVNPCLPDKEASEPTKNRIGRRWLERYPRGTVTEFSLFFHRALWAYGYRSLVKAILNGGDVWELATSAHHTGDPRSIFTPRDDMSVEALFGRQFVIEYPSRCQALWDPHWAYIIRIHGEEKLNHLAARVAAGERFSDVLQEIQDAVSFLSVDMNDFAKRNKVKGYEDMYQPILDSKQPQKRAGQLWEERHPQGLTKEFNKWWWIVISIQGTQWPTNQFKHERARRFDYEGVWDALNFPKSGYRNSSAIPSYPCPAKSFIARLWAQRYPTAAYEMWEIEWEYIERVYDMKLVQKPLQEAAKAGEDLKAVWRSMRIAMAEETKALTTRDYSPILDPVTEVPPRPYIKRELDILGIHQLAELFHAQEENWELVTNLKFSLNTFSKAKLIEILLDPKHKYSTTKPIPAWYTRELANGGPTKKPQKESKKGSKKGPD</sequence>
<proteinExistence type="predicted"/>
<comment type="caution">
    <text evidence="2">The sequence shown here is derived from an EMBL/GenBank/DDBJ whole genome shotgun (WGS) entry which is preliminary data.</text>
</comment>
<feature type="compositionally biased region" description="Low complexity" evidence="1">
    <location>
        <begin position="429"/>
        <end position="439"/>
    </location>
</feature>
<dbReference type="Proteomes" id="UP001383192">
    <property type="component" value="Unassembled WGS sequence"/>
</dbReference>
<evidence type="ECO:0000256" key="1">
    <source>
        <dbReference type="SAM" id="MobiDB-lite"/>
    </source>
</evidence>
<feature type="compositionally biased region" description="Basic residues" evidence="1">
    <location>
        <begin position="511"/>
        <end position="528"/>
    </location>
</feature>
<evidence type="ECO:0000313" key="3">
    <source>
        <dbReference type="Proteomes" id="UP001383192"/>
    </source>
</evidence>
<organism evidence="2 3">
    <name type="scientific">Paramarasmius palmivorus</name>
    <dbReference type="NCBI Taxonomy" id="297713"/>
    <lineage>
        <taxon>Eukaryota</taxon>
        <taxon>Fungi</taxon>
        <taxon>Dikarya</taxon>
        <taxon>Basidiomycota</taxon>
        <taxon>Agaricomycotina</taxon>
        <taxon>Agaricomycetes</taxon>
        <taxon>Agaricomycetidae</taxon>
        <taxon>Agaricales</taxon>
        <taxon>Marasmiineae</taxon>
        <taxon>Marasmiaceae</taxon>
        <taxon>Paramarasmius</taxon>
    </lineage>
</organism>
<name>A0AAW0DUQ6_9AGAR</name>
<feature type="region of interest" description="Disordered" evidence="1">
    <location>
        <begin position="1783"/>
        <end position="1808"/>
    </location>
</feature>
<feature type="region of interest" description="Disordered" evidence="1">
    <location>
        <begin position="396"/>
        <end position="542"/>
    </location>
</feature>
<dbReference type="EMBL" id="JAYKXP010000006">
    <property type="protein sequence ID" value="KAK7056819.1"/>
    <property type="molecule type" value="Genomic_DNA"/>
</dbReference>
<accession>A0AAW0DUQ6</accession>
<feature type="compositionally biased region" description="Low complexity" evidence="1">
    <location>
        <begin position="490"/>
        <end position="500"/>
    </location>
</feature>
<gene>
    <name evidence="2" type="ORF">VNI00_002536</name>
</gene>
<keyword evidence="3" id="KW-1185">Reference proteome</keyword>
<evidence type="ECO:0008006" key="4">
    <source>
        <dbReference type="Google" id="ProtNLM"/>
    </source>
</evidence>
<feature type="compositionally biased region" description="Basic and acidic residues" evidence="1">
    <location>
        <begin position="1795"/>
        <end position="1808"/>
    </location>
</feature>
<evidence type="ECO:0000313" key="2">
    <source>
        <dbReference type="EMBL" id="KAK7056819.1"/>
    </source>
</evidence>
<feature type="region of interest" description="Disordered" evidence="1">
    <location>
        <begin position="619"/>
        <end position="657"/>
    </location>
</feature>